<name>A0A7S6WQJ4_9SPIR</name>
<sequence>MKICLCAAKNKSCNTEYNISQIKLFIEKTKDEKPDLLLFGEAFLQGFDSLCFEYKKDILTAMSIHSSEISKIGNLAQKNKIAIGFGFIENNHGAIFSTYLIIGKTGKIIDKYQRVSQGWRIKNTCADYREGKDFHTFQLENKKFAVMICGDLWEDNLLSKIISTEAEIFLWPVFCAYTAEEWEASAKAEYSARTAILNQTVLFVDSIVKINDDKYSGSGAVIWRHGNILKELPAGQSGFLTYEI</sequence>
<dbReference type="AlphaFoldDB" id="A0A7S6WQJ4"/>
<dbReference type="InterPro" id="IPR003010">
    <property type="entry name" value="C-N_Hydrolase"/>
</dbReference>
<evidence type="ECO:0000313" key="3">
    <source>
        <dbReference type="Proteomes" id="UP000593915"/>
    </source>
</evidence>
<dbReference type="InterPro" id="IPR050345">
    <property type="entry name" value="Aliph_Amidase/BUP"/>
</dbReference>
<gene>
    <name evidence="2" type="ORF">IFE08_03520</name>
</gene>
<accession>A0A7S6WQJ4</accession>
<reference evidence="2 3" key="1">
    <citation type="submission" date="2020-09" db="EMBL/GenBank/DDBJ databases">
        <title>Characterization of Treponema spp. from bovine digital dermatitis in Korea.</title>
        <authorList>
            <person name="Espiritu H.M."/>
            <person name="Cho Y.I."/>
            <person name="Mamuad L."/>
        </authorList>
    </citation>
    <scope>NUCLEOTIDE SEQUENCE [LARGE SCALE GENOMIC DNA]</scope>
    <source>
        <strain evidence="2 3">KS1</strain>
    </source>
</reference>
<proteinExistence type="predicted"/>
<dbReference type="Gene3D" id="3.60.110.10">
    <property type="entry name" value="Carbon-nitrogen hydrolase"/>
    <property type="match status" value="1"/>
</dbReference>
<evidence type="ECO:0000256" key="1">
    <source>
        <dbReference type="ARBA" id="ARBA00022801"/>
    </source>
</evidence>
<dbReference type="RefSeq" id="WP_024469313.1">
    <property type="nucleotide sequence ID" value="NZ_CP045670.1"/>
</dbReference>
<dbReference type="PROSITE" id="PS50263">
    <property type="entry name" value="CN_HYDROLASE"/>
    <property type="match status" value="1"/>
</dbReference>
<dbReference type="InterPro" id="IPR036526">
    <property type="entry name" value="C-N_Hydrolase_sf"/>
</dbReference>
<dbReference type="PANTHER" id="PTHR43674">
    <property type="entry name" value="NITRILASE C965.09-RELATED"/>
    <property type="match status" value="1"/>
</dbReference>
<dbReference type="GO" id="GO:0016811">
    <property type="term" value="F:hydrolase activity, acting on carbon-nitrogen (but not peptide) bonds, in linear amides"/>
    <property type="evidence" value="ECO:0007669"/>
    <property type="project" value="TreeGrafter"/>
</dbReference>
<dbReference type="CDD" id="cd07197">
    <property type="entry name" value="nitrilase"/>
    <property type="match status" value="1"/>
</dbReference>
<dbReference type="Proteomes" id="UP000593915">
    <property type="component" value="Chromosome"/>
</dbReference>
<dbReference type="Pfam" id="PF00795">
    <property type="entry name" value="CN_hydrolase"/>
    <property type="match status" value="1"/>
</dbReference>
<dbReference type="PANTHER" id="PTHR43674:SF16">
    <property type="entry name" value="CARBON-NITROGEN FAMILY, PUTATIVE (AFU_ORTHOLOGUE AFUA_5G02350)-RELATED"/>
    <property type="match status" value="1"/>
</dbReference>
<dbReference type="SUPFAM" id="SSF56317">
    <property type="entry name" value="Carbon-nitrogen hydrolase"/>
    <property type="match status" value="1"/>
</dbReference>
<organism evidence="2 3">
    <name type="scientific">Treponema pedis</name>
    <dbReference type="NCBI Taxonomy" id="409322"/>
    <lineage>
        <taxon>Bacteria</taxon>
        <taxon>Pseudomonadati</taxon>
        <taxon>Spirochaetota</taxon>
        <taxon>Spirochaetia</taxon>
        <taxon>Spirochaetales</taxon>
        <taxon>Treponemataceae</taxon>
        <taxon>Treponema</taxon>
    </lineage>
</organism>
<protein>
    <submittedName>
        <fullName evidence="2">Carbon-nitrogen hydrolase family protein</fullName>
    </submittedName>
</protein>
<dbReference type="EMBL" id="CP061839">
    <property type="protein sequence ID" value="QOW61470.1"/>
    <property type="molecule type" value="Genomic_DNA"/>
</dbReference>
<keyword evidence="1 2" id="KW-0378">Hydrolase</keyword>
<evidence type="ECO:0000313" key="2">
    <source>
        <dbReference type="EMBL" id="QOW61470.1"/>
    </source>
</evidence>